<dbReference type="GO" id="GO:0022857">
    <property type="term" value="F:transmembrane transporter activity"/>
    <property type="evidence" value="ECO:0007669"/>
    <property type="project" value="InterPro"/>
</dbReference>
<dbReference type="Proteomes" id="UP000234752">
    <property type="component" value="Chromosome eg_2"/>
</dbReference>
<feature type="transmembrane region" description="Helical" evidence="4">
    <location>
        <begin position="264"/>
        <end position="282"/>
    </location>
</feature>
<sequence length="386" mass="40685">MAQIISWGSLIYAFPLLATPMAADFTWSRSAIFGLASLALAVAGLAAYPVGRVIDRGHGRAVMAGGSLLATLALLVWSHVDAGWLLPPLFILIGLAQSMTLYEPGFAVVSQRFGPQARRGITALTLWGGFASTLFVPLTQFLLDRLGWRGTLEVLAAINLFLALPLHLRVIDRAAPMLSIRAGATDEAVIPWVLRQPAFWGLMAAFTLYYALFSGISFHLYPLLGEQGLSTASVVLVLTLIGPAQVVGRVIVAAIAERAPIRQVGVGTILALPVALALLLLPGGGVPALVLFAILYGAANGIMTIIRGAAVPEMLTPRAYGAVNGLMSLPGSVCKALAPLLVALIWDRSGSYQPVLWLGIAACVPILAGFLLAAFTRPPDRSRLSP</sequence>
<organism evidence="6 7">
    <name type="scientific">Niveispirillum cyanobacteriorum</name>
    <dbReference type="NCBI Taxonomy" id="1612173"/>
    <lineage>
        <taxon>Bacteria</taxon>
        <taxon>Pseudomonadati</taxon>
        <taxon>Pseudomonadota</taxon>
        <taxon>Alphaproteobacteria</taxon>
        <taxon>Rhodospirillales</taxon>
        <taxon>Azospirillaceae</taxon>
        <taxon>Niveispirillum</taxon>
    </lineage>
</organism>
<evidence type="ECO:0000256" key="3">
    <source>
        <dbReference type="ARBA" id="ARBA00023136"/>
    </source>
</evidence>
<gene>
    <name evidence="6" type="ORF">C0V82_20615</name>
</gene>
<dbReference type="AlphaFoldDB" id="A0A2K9NIM6"/>
<evidence type="ECO:0000256" key="2">
    <source>
        <dbReference type="ARBA" id="ARBA00022989"/>
    </source>
</evidence>
<keyword evidence="1 4" id="KW-0812">Transmembrane</keyword>
<dbReference type="PANTHER" id="PTHR11360">
    <property type="entry name" value="MONOCARBOXYLATE TRANSPORTER"/>
    <property type="match status" value="1"/>
</dbReference>
<evidence type="ECO:0000256" key="1">
    <source>
        <dbReference type="ARBA" id="ARBA00022692"/>
    </source>
</evidence>
<dbReference type="InterPro" id="IPR011701">
    <property type="entry name" value="MFS"/>
</dbReference>
<evidence type="ECO:0000259" key="5">
    <source>
        <dbReference type="PROSITE" id="PS50850"/>
    </source>
</evidence>
<feature type="transmembrane region" description="Helical" evidence="4">
    <location>
        <begin position="352"/>
        <end position="375"/>
    </location>
</feature>
<dbReference type="InterPro" id="IPR050327">
    <property type="entry name" value="Proton-linked_MCT"/>
</dbReference>
<dbReference type="Gene3D" id="1.20.1250.20">
    <property type="entry name" value="MFS general substrate transporter like domains"/>
    <property type="match status" value="1"/>
</dbReference>
<keyword evidence="3 4" id="KW-0472">Membrane</keyword>
<feature type="transmembrane region" description="Helical" evidence="4">
    <location>
        <begin position="32"/>
        <end position="50"/>
    </location>
</feature>
<feature type="transmembrane region" description="Helical" evidence="4">
    <location>
        <begin position="86"/>
        <end position="109"/>
    </location>
</feature>
<feature type="transmembrane region" description="Helical" evidence="4">
    <location>
        <begin position="154"/>
        <end position="171"/>
    </location>
</feature>
<dbReference type="InterPro" id="IPR020846">
    <property type="entry name" value="MFS_dom"/>
</dbReference>
<dbReference type="PROSITE" id="PS50850">
    <property type="entry name" value="MFS"/>
    <property type="match status" value="1"/>
</dbReference>
<feature type="transmembrane region" description="Helical" evidence="4">
    <location>
        <begin position="233"/>
        <end position="252"/>
    </location>
</feature>
<feature type="domain" description="Major facilitator superfamily (MFS) profile" evidence="5">
    <location>
        <begin position="193"/>
        <end position="386"/>
    </location>
</feature>
<accession>A0A2K9NIM6</accession>
<dbReference type="KEGG" id="ncb:C0V82_20615"/>
<feature type="transmembrane region" description="Helical" evidence="4">
    <location>
        <begin position="322"/>
        <end position="346"/>
    </location>
</feature>
<feature type="transmembrane region" description="Helical" evidence="4">
    <location>
        <begin position="121"/>
        <end position="142"/>
    </location>
</feature>
<evidence type="ECO:0000313" key="7">
    <source>
        <dbReference type="Proteomes" id="UP000234752"/>
    </source>
</evidence>
<dbReference type="OrthoDB" id="7200137at2"/>
<dbReference type="InterPro" id="IPR036259">
    <property type="entry name" value="MFS_trans_sf"/>
</dbReference>
<keyword evidence="7" id="KW-1185">Reference proteome</keyword>
<reference evidence="6 7" key="1">
    <citation type="submission" date="2017-12" db="EMBL/GenBank/DDBJ databases">
        <title>Genomes of bacteria within cyanobacterial aggregates.</title>
        <authorList>
            <person name="Cai H."/>
        </authorList>
    </citation>
    <scope>NUCLEOTIDE SEQUENCE [LARGE SCALE GENOMIC DNA]</scope>
    <source>
        <strain evidence="6 7">TH16</strain>
    </source>
</reference>
<proteinExistence type="predicted"/>
<evidence type="ECO:0000313" key="6">
    <source>
        <dbReference type="EMBL" id="AUN32923.1"/>
    </source>
</evidence>
<keyword evidence="2 4" id="KW-1133">Transmembrane helix</keyword>
<dbReference type="PANTHER" id="PTHR11360:SF290">
    <property type="entry name" value="MONOCARBOXYLATE MFS PERMEASE"/>
    <property type="match status" value="1"/>
</dbReference>
<dbReference type="Pfam" id="PF07690">
    <property type="entry name" value="MFS_1"/>
    <property type="match status" value="1"/>
</dbReference>
<protein>
    <submittedName>
        <fullName evidence="6">MFS transporter</fullName>
    </submittedName>
</protein>
<evidence type="ECO:0000256" key="4">
    <source>
        <dbReference type="SAM" id="Phobius"/>
    </source>
</evidence>
<dbReference type="EMBL" id="CP025612">
    <property type="protein sequence ID" value="AUN32923.1"/>
    <property type="molecule type" value="Genomic_DNA"/>
</dbReference>
<feature type="transmembrane region" description="Helical" evidence="4">
    <location>
        <begin position="62"/>
        <end position="80"/>
    </location>
</feature>
<dbReference type="SUPFAM" id="SSF103473">
    <property type="entry name" value="MFS general substrate transporter"/>
    <property type="match status" value="1"/>
</dbReference>
<feature type="transmembrane region" description="Helical" evidence="4">
    <location>
        <begin position="199"/>
        <end position="221"/>
    </location>
</feature>
<feature type="transmembrane region" description="Helical" evidence="4">
    <location>
        <begin position="288"/>
        <end position="310"/>
    </location>
</feature>
<name>A0A2K9NIM6_9PROT</name>